<dbReference type="InterPro" id="IPR039425">
    <property type="entry name" value="RNA_pol_sigma-70-like"/>
</dbReference>
<dbReference type="Gene3D" id="1.10.1740.10">
    <property type="match status" value="1"/>
</dbReference>
<evidence type="ECO:0000313" key="8">
    <source>
        <dbReference type="Proteomes" id="UP000027821"/>
    </source>
</evidence>
<keyword evidence="4" id="KW-0804">Transcription</keyword>
<comment type="caution">
    <text evidence="7">The sequence shown here is derived from an EMBL/GenBank/DDBJ whole genome shotgun (WGS) entry which is preliminary data.</text>
</comment>
<dbReference type="InterPro" id="IPR013324">
    <property type="entry name" value="RNA_pol_sigma_r3/r4-like"/>
</dbReference>
<dbReference type="PANTHER" id="PTHR43133">
    <property type="entry name" value="RNA POLYMERASE ECF-TYPE SIGMA FACTO"/>
    <property type="match status" value="1"/>
</dbReference>
<feature type="domain" description="RNA polymerase sigma factor 70 region 4 type 2" evidence="6">
    <location>
        <begin position="123"/>
        <end position="174"/>
    </location>
</feature>
<dbReference type="InterPro" id="IPR014284">
    <property type="entry name" value="RNA_pol_sigma-70_dom"/>
</dbReference>
<dbReference type="InterPro" id="IPR007627">
    <property type="entry name" value="RNA_pol_sigma70_r2"/>
</dbReference>
<dbReference type="SUPFAM" id="SSF88659">
    <property type="entry name" value="Sigma3 and sigma4 domains of RNA polymerase sigma factors"/>
    <property type="match status" value="1"/>
</dbReference>
<dbReference type="NCBIfam" id="TIGR02937">
    <property type="entry name" value="sigma70-ECF"/>
    <property type="match status" value="1"/>
</dbReference>
<dbReference type="InterPro" id="IPR036388">
    <property type="entry name" value="WH-like_DNA-bd_sf"/>
</dbReference>
<dbReference type="eggNOG" id="COG1595">
    <property type="taxonomic scope" value="Bacteria"/>
</dbReference>
<dbReference type="OrthoDB" id="9150024at2"/>
<keyword evidence="8" id="KW-1185">Reference proteome</keyword>
<dbReference type="GO" id="GO:0006352">
    <property type="term" value="P:DNA-templated transcription initiation"/>
    <property type="evidence" value="ECO:0007669"/>
    <property type="project" value="InterPro"/>
</dbReference>
<dbReference type="Proteomes" id="UP000027821">
    <property type="component" value="Unassembled WGS sequence"/>
</dbReference>
<dbReference type="STRING" id="1048983.EL17_09025"/>
<evidence type="ECO:0000256" key="3">
    <source>
        <dbReference type="ARBA" id="ARBA00023082"/>
    </source>
</evidence>
<name>A0A074L1A3_9BACT</name>
<dbReference type="Gene3D" id="1.10.10.10">
    <property type="entry name" value="Winged helix-like DNA-binding domain superfamily/Winged helix DNA-binding domain"/>
    <property type="match status" value="1"/>
</dbReference>
<feature type="domain" description="RNA polymerase sigma-70 region 2" evidence="5">
    <location>
        <begin position="27"/>
        <end position="88"/>
    </location>
</feature>
<organism evidence="7 8">
    <name type="scientific">Anditalea andensis</name>
    <dbReference type="NCBI Taxonomy" id="1048983"/>
    <lineage>
        <taxon>Bacteria</taxon>
        <taxon>Pseudomonadati</taxon>
        <taxon>Bacteroidota</taxon>
        <taxon>Cytophagia</taxon>
        <taxon>Cytophagales</taxon>
        <taxon>Cytophagaceae</taxon>
        <taxon>Anditalea</taxon>
    </lineage>
</organism>
<protein>
    <submittedName>
        <fullName evidence="7">Uncharacterized protein</fullName>
    </submittedName>
</protein>
<reference evidence="7 8" key="1">
    <citation type="submission" date="2014-04" db="EMBL/GenBank/DDBJ databases">
        <title>Characterization and application of a salt tolerant electro-active bacterium.</title>
        <authorList>
            <person name="Yang L."/>
            <person name="Wei S."/>
            <person name="Tay Q.X.M."/>
        </authorList>
    </citation>
    <scope>NUCLEOTIDE SEQUENCE [LARGE SCALE GENOMIC DNA]</scope>
    <source>
        <strain evidence="7 8">LY1</strain>
    </source>
</reference>
<keyword evidence="3" id="KW-0731">Sigma factor</keyword>
<dbReference type="InterPro" id="IPR013325">
    <property type="entry name" value="RNA_pol_sigma_r2"/>
</dbReference>
<dbReference type="AlphaFoldDB" id="A0A074L1A3"/>
<dbReference type="RefSeq" id="WP_035073251.1">
    <property type="nucleotide sequence ID" value="NZ_JMIH01000016.1"/>
</dbReference>
<dbReference type="GO" id="GO:0003677">
    <property type="term" value="F:DNA binding"/>
    <property type="evidence" value="ECO:0007669"/>
    <property type="project" value="InterPro"/>
</dbReference>
<dbReference type="CDD" id="cd06171">
    <property type="entry name" value="Sigma70_r4"/>
    <property type="match status" value="1"/>
</dbReference>
<gene>
    <name evidence="7" type="ORF">EL17_09025</name>
</gene>
<evidence type="ECO:0000313" key="7">
    <source>
        <dbReference type="EMBL" id="KEO74265.1"/>
    </source>
</evidence>
<dbReference type="SUPFAM" id="SSF88946">
    <property type="entry name" value="Sigma2 domain of RNA polymerase sigma factors"/>
    <property type="match status" value="1"/>
</dbReference>
<keyword evidence="2" id="KW-0805">Transcription regulation</keyword>
<dbReference type="EMBL" id="JMIH01000016">
    <property type="protein sequence ID" value="KEO74265.1"/>
    <property type="molecule type" value="Genomic_DNA"/>
</dbReference>
<accession>A0A074L1A3</accession>
<dbReference type="Pfam" id="PF08281">
    <property type="entry name" value="Sigma70_r4_2"/>
    <property type="match status" value="1"/>
</dbReference>
<evidence type="ECO:0000259" key="6">
    <source>
        <dbReference type="Pfam" id="PF08281"/>
    </source>
</evidence>
<proteinExistence type="inferred from homology"/>
<dbReference type="PANTHER" id="PTHR43133:SF46">
    <property type="entry name" value="RNA POLYMERASE SIGMA-70 FACTOR ECF SUBFAMILY"/>
    <property type="match status" value="1"/>
</dbReference>
<dbReference type="GO" id="GO:0016987">
    <property type="term" value="F:sigma factor activity"/>
    <property type="evidence" value="ECO:0007669"/>
    <property type="project" value="UniProtKB-KW"/>
</dbReference>
<evidence type="ECO:0000256" key="4">
    <source>
        <dbReference type="ARBA" id="ARBA00023163"/>
    </source>
</evidence>
<evidence type="ECO:0000256" key="2">
    <source>
        <dbReference type="ARBA" id="ARBA00023015"/>
    </source>
</evidence>
<evidence type="ECO:0000256" key="1">
    <source>
        <dbReference type="ARBA" id="ARBA00010641"/>
    </source>
</evidence>
<evidence type="ECO:0000259" key="5">
    <source>
        <dbReference type="Pfam" id="PF04542"/>
    </source>
</evidence>
<comment type="similarity">
    <text evidence="1">Belongs to the sigma-70 factor family. ECF subfamily.</text>
</comment>
<sequence length="188" mass="22672">MNYKELNDAQLWHLIASNDRTAFSYVFRIYSKDLFRYGQKFSQDKELVEDVIQDSFLELWHNRDKINIISSIKFYLLTSFRRELVRRMVNLRKNENLESIPETMFETSHLENLVDVQEEKDAELHKAIGELTERQKEAIYLKYFMNLSYEEIAVMMQMQVPSLYNLVMKAMKSMKQGLTTKDYQYKYK</sequence>
<dbReference type="InterPro" id="IPR013249">
    <property type="entry name" value="RNA_pol_sigma70_r4_t2"/>
</dbReference>
<dbReference type="Pfam" id="PF04542">
    <property type="entry name" value="Sigma70_r2"/>
    <property type="match status" value="1"/>
</dbReference>